<protein>
    <submittedName>
        <fullName evidence="3">Uncharacterized protein</fullName>
    </submittedName>
</protein>
<feature type="chain" id="PRO_5019460062" evidence="2">
    <location>
        <begin position="21"/>
        <end position="324"/>
    </location>
</feature>
<reference evidence="4" key="1">
    <citation type="journal article" date="2018" name="Front. Microbiol.">
        <title>Genome-Based Analysis Reveals the Taxonomy and Diversity of the Family Idiomarinaceae.</title>
        <authorList>
            <person name="Liu Y."/>
            <person name="Lai Q."/>
            <person name="Shao Z."/>
        </authorList>
    </citation>
    <scope>NUCLEOTIDE SEQUENCE [LARGE SCALE GENOMIC DNA]</scope>
    <source>
        <strain evidence="4">R22</strain>
    </source>
</reference>
<dbReference type="RefSeq" id="WP_126779848.1">
    <property type="nucleotide sequence ID" value="NZ_PIQC01000001.1"/>
</dbReference>
<dbReference type="Proteomes" id="UP000288058">
    <property type="component" value="Unassembled WGS sequence"/>
</dbReference>
<evidence type="ECO:0000256" key="2">
    <source>
        <dbReference type="SAM" id="SignalP"/>
    </source>
</evidence>
<accession>A0A432Z5W0</accession>
<dbReference type="PROSITE" id="PS51257">
    <property type="entry name" value="PROKAR_LIPOPROTEIN"/>
    <property type="match status" value="1"/>
</dbReference>
<gene>
    <name evidence="3" type="ORF">CWI78_02220</name>
</gene>
<evidence type="ECO:0000256" key="1">
    <source>
        <dbReference type="SAM" id="Coils"/>
    </source>
</evidence>
<name>A0A432Z5W0_9GAMM</name>
<keyword evidence="2" id="KW-0732">Signal</keyword>
<evidence type="ECO:0000313" key="4">
    <source>
        <dbReference type="Proteomes" id="UP000288058"/>
    </source>
</evidence>
<dbReference type="EMBL" id="PIQC01000001">
    <property type="protein sequence ID" value="RUO73284.1"/>
    <property type="molecule type" value="Genomic_DNA"/>
</dbReference>
<keyword evidence="1" id="KW-0175">Coiled coil</keyword>
<evidence type="ECO:0000313" key="3">
    <source>
        <dbReference type="EMBL" id="RUO73284.1"/>
    </source>
</evidence>
<sequence>MKLRALLSGLLSLLISGCFGSDIGPSEEAIKVTMSSDLKSGIVVSEINKIAETNLGTDVYPEVQARSEVTLKATEDLYAQVDRVGGAGVDFKPVMELTHKAGKQVSGSVVTRAKRNEKGVWDITFEKVEIPELRGRTLSGLNDNSYLIKGSDELAAYVAKINDAIEKQEAAREKREKERLARLEKERKEKLELEKELRKSLTGTWDTSVPFQWDGKIYSRWGISFGYKVVIPDTDDLTGVAKVTVYTRDYPKDLYSESTFEAVYEVTSNLPGFVLKEPENKGLDFTKTLVTWGYDSGDTINFTKEGNTLEGWRRGRGYYVLKRQ</sequence>
<feature type="coiled-coil region" evidence="1">
    <location>
        <begin position="154"/>
        <end position="200"/>
    </location>
</feature>
<organism evidence="3 4">
    <name type="scientific">Idiomarina ramblicola</name>
    <dbReference type="NCBI Taxonomy" id="263724"/>
    <lineage>
        <taxon>Bacteria</taxon>
        <taxon>Pseudomonadati</taxon>
        <taxon>Pseudomonadota</taxon>
        <taxon>Gammaproteobacteria</taxon>
        <taxon>Alteromonadales</taxon>
        <taxon>Idiomarinaceae</taxon>
        <taxon>Idiomarina</taxon>
    </lineage>
</organism>
<comment type="caution">
    <text evidence="3">The sequence shown here is derived from an EMBL/GenBank/DDBJ whole genome shotgun (WGS) entry which is preliminary data.</text>
</comment>
<keyword evidence="4" id="KW-1185">Reference proteome</keyword>
<proteinExistence type="predicted"/>
<dbReference type="AlphaFoldDB" id="A0A432Z5W0"/>
<feature type="signal peptide" evidence="2">
    <location>
        <begin position="1"/>
        <end position="20"/>
    </location>
</feature>